<dbReference type="EMBL" id="FXTO01000023">
    <property type="protein sequence ID" value="SMO90257.1"/>
    <property type="molecule type" value="Genomic_DNA"/>
</dbReference>
<dbReference type="AlphaFoldDB" id="A0A521F2B1"/>
<dbReference type="InterPro" id="IPR000847">
    <property type="entry name" value="LysR_HTH_N"/>
</dbReference>
<dbReference type="Gene3D" id="1.10.10.10">
    <property type="entry name" value="Winged helix-like DNA-binding domain superfamily/Winged helix DNA-binding domain"/>
    <property type="match status" value="1"/>
</dbReference>
<keyword evidence="4" id="KW-0804">Transcription</keyword>
<dbReference type="GO" id="GO:0003700">
    <property type="term" value="F:DNA-binding transcription factor activity"/>
    <property type="evidence" value="ECO:0007669"/>
    <property type="project" value="InterPro"/>
</dbReference>
<evidence type="ECO:0000256" key="4">
    <source>
        <dbReference type="ARBA" id="ARBA00023163"/>
    </source>
</evidence>
<evidence type="ECO:0000256" key="1">
    <source>
        <dbReference type="ARBA" id="ARBA00009437"/>
    </source>
</evidence>
<keyword evidence="2" id="KW-0805">Transcription regulation</keyword>
<dbReference type="FunFam" id="3.40.190.290:FF:000012">
    <property type="entry name" value="Transcriptional regulator, LysR family"/>
    <property type="match status" value="1"/>
</dbReference>
<comment type="similarity">
    <text evidence="1">Belongs to the LysR transcriptional regulatory family.</text>
</comment>
<keyword evidence="3" id="KW-0238">DNA-binding</keyword>
<evidence type="ECO:0000256" key="2">
    <source>
        <dbReference type="ARBA" id="ARBA00023015"/>
    </source>
</evidence>
<evidence type="ECO:0000259" key="5">
    <source>
        <dbReference type="PROSITE" id="PS50931"/>
    </source>
</evidence>
<dbReference type="PRINTS" id="PR00039">
    <property type="entry name" value="HTHLYSR"/>
</dbReference>
<dbReference type="CDD" id="cd08474">
    <property type="entry name" value="PBP2_CrgA_like_5"/>
    <property type="match status" value="1"/>
</dbReference>
<dbReference type="OrthoDB" id="9813056at2"/>
<accession>A0A521F2B1</accession>
<evidence type="ECO:0000313" key="6">
    <source>
        <dbReference type="EMBL" id="SMO90257.1"/>
    </source>
</evidence>
<proteinExistence type="inferred from homology"/>
<dbReference type="SUPFAM" id="SSF46785">
    <property type="entry name" value="Winged helix' DNA-binding domain"/>
    <property type="match status" value="1"/>
</dbReference>
<dbReference type="GO" id="GO:0043565">
    <property type="term" value="F:sequence-specific DNA binding"/>
    <property type="evidence" value="ECO:0007669"/>
    <property type="project" value="TreeGrafter"/>
</dbReference>
<dbReference type="PROSITE" id="PS50931">
    <property type="entry name" value="HTH_LYSR"/>
    <property type="match status" value="1"/>
</dbReference>
<dbReference type="FunFam" id="1.10.10.10:FF:000001">
    <property type="entry name" value="LysR family transcriptional regulator"/>
    <property type="match status" value="1"/>
</dbReference>
<dbReference type="GO" id="GO:0006351">
    <property type="term" value="P:DNA-templated transcription"/>
    <property type="evidence" value="ECO:0007669"/>
    <property type="project" value="TreeGrafter"/>
</dbReference>
<dbReference type="InterPro" id="IPR036390">
    <property type="entry name" value="WH_DNA-bd_sf"/>
</dbReference>
<feature type="domain" description="HTH lysR-type" evidence="5">
    <location>
        <begin position="4"/>
        <end position="61"/>
    </location>
</feature>
<dbReference type="RefSeq" id="WP_142494236.1">
    <property type="nucleotide sequence ID" value="NZ_FXTO01000023.1"/>
</dbReference>
<dbReference type="Pfam" id="PF03466">
    <property type="entry name" value="LysR_substrate"/>
    <property type="match status" value="1"/>
</dbReference>
<gene>
    <name evidence="6" type="ORF">SAMN06265173_1238</name>
</gene>
<evidence type="ECO:0000256" key="3">
    <source>
        <dbReference type="ARBA" id="ARBA00023125"/>
    </source>
</evidence>
<dbReference type="InterPro" id="IPR058163">
    <property type="entry name" value="LysR-type_TF_proteobact-type"/>
</dbReference>
<name>A0A521F2B1_9RHOB</name>
<reference evidence="6 7" key="1">
    <citation type="submission" date="2017-05" db="EMBL/GenBank/DDBJ databases">
        <authorList>
            <person name="Varghese N."/>
            <person name="Submissions S."/>
        </authorList>
    </citation>
    <scope>NUCLEOTIDE SEQUENCE [LARGE SCALE GENOMIC DNA]</scope>
    <source>
        <strain evidence="6 7">DSM 29506</strain>
    </source>
</reference>
<dbReference type="Gene3D" id="3.40.190.290">
    <property type="match status" value="1"/>
</dbReference>
<dbReference type="InterPro" id="IPR005119">
    <property type="entry name" value="LysR_subst-bd"/>
</dbReference>
<sequence>MARDQFSELRAFIAVVQERGFAKAATRLGVSASALSHTIRRLEERLGLRLLLRTTRSVSTTEAGERLFHAIAPHFEQIHAELDALSELRDKPSGSLRISSGIHAAQTILQPRLAEFLPRYQDINVEVSINDGFVDIVRDHFDAGVRLGESVSKDMIAVRIGPDFRFLVVGTPSYFARRSAPEHPRDLTNHQCINLRMAAAGHLYAWEFEKDARALEVRVGGQLAYDSIMLVVQAALDGLGLAFIPEDLAQPHIQAGRLQSVLNDWSALVQGYHLYYPNRQLGSPAFARLLDALRYRDKSHI</sequence>
<evidence type="ECO:0000313" key="7">
    <source>
        <dbReference type="Proteomes" id="UP000316030"/>
    </source>
</evidence>
<dbReference type="InterPro" id="IPR036388">
    <property type="entry name" value="WH-like_DNA-bd_sf"/>
</dbReference>
<dbReference type="PANTHER" id="PTHR30537:SF1">
    <property type="entry name" value="HTH-TYPE TRANSCRIPTIONAL REGULATOR PGRR"/>
    <property type="match status" value="1"/>
</dbReference>
<keyword evidence="7" id="KW-1185">Reference proteome</keyword>
<dbReference type="PANTHER" id="PTHR30537">
    <property type="entry name" value="HTH-TYPE TRANSCRIPTIONAL REGULATOR"/>
    <property type="match status" value="1"/>
</dbReference>
<dbReference type="Proteomes" id="UP000316030">
    <property type="component" value="Unassembled WGS sequence"/>
</dbReference>
<dbReference type="SUPFAM" id="SSF53850">
    <property type="entry name" value="Periplasmic binding protein-like II"/>
    <property type="match status" value="1"/>
</dbReference>
<protein>
    <submittedName>
        <fullName evidence="6">Transcriptional regulator, LysR family</fullName>
    </submittedName>
</protein>
<dbReference type="Pfam" id="PF00126">
    <property type="entry name" value="HTH_1"/>
    <property type="match status" value="1"/>
</dbReference>
<organism evidence="6 7">
    <name type="scientific">Thalassovita litoralis</name>
    <dbReference type="NCBI Taxonomy" id="1010611"/>
    <lineage>
        <taxon>Bacteria</taxon>
        <taxon>Pseudomonadati</taxon>
        <taxon>Pseudomonadota</taxon>
        <taxon>Alphaproteobacteria</taxon>
        <taxon>Rhodobacterales</taxon>
        <taxon>Roseobacteraceae</taxon>
        <taxon>Thalassovita</taxon>
    </lineage>
</organism>